<organism evidence="1">
    <name type="scientific">uncultured Caudovirales phage</name>
    <dbReference type="NCBI Taxonomy" id="2100421"/>
    <lineage>
        <taxon>Viruses</taxon>
        <taxon>Duplodnaviria</taxon>
        <taxon>Heunggongvirae</taxon>
        <taxon>Uroviricota</taxon>
        <taxon>Caudoviricetes</taxon>
        <taxon>Peduoviridae</taxon>
        <taxon>Maltschvirus</taxon>
        <taxon>Maltschvirus maltsch</taxon>
    </lineage>
</organism>
<evidence type="ECO:0000313" key="1">
    <source>
        <dbReference type="EMBL" id="CAB5214672.1"/>
    </source>
</evidence>
<proteinExistence type="predicted"/>
<sequence>MLNSIRDAVTQILPHKRKTNSTSGWISFNGVCCPHNGESPDTRGRGGLVMNPDGGISYHCFNCSYKASYVPGRHLTYKFRKLLSWLGANEGTIKRLVIDAIRIKDLVAPEQIVETVEQEEIKFKARPLPEEARTLTALASAYILSNSNMPEEYVDSVNYVTSRSIDTNKYPFYWTPETQYNLHRRVIVPFTWRNEIIGYTARAVTDEVKPKYHNSHEPNYVFNVDRQLPTSKFVIVCEGPFDAMSIDGVAILGNHCHEQQADIIDSLTREVIVVPDTDRAGRNLVKQAIEYGWSVSFPEWMGKHKDINSAVIEYGKLFVLKSILSAKQSNRLKIELHAKKLYN</sequence>
<gene>
    <name evidence="1" type="ORF">UFOVP190_212</name>
</gene>
<dbReference type="CDD" id="cd03364">
    <property type="entry name" value="TOPRIM_DnaG_primases"/>
    <property type="match status" value="1"/>
</dbReference>
<reference evidence="1" key="1">
    <citation type="submission" date="2020-05" db="EMBL/GenBank/DDBJ databases">
        <authorList>
            <person name="Chiriac C."/>
            <person name="Salcher M."/>
            <person name="Ghai R."/>
            <person name="Kavagutti S V."/>
        </authorList>
    </citation>
    <scope>NUCLEOTIDE SEQUENCE</scope>
</reference>
<dbReference type="Pfam" id="PF13155">
    <property type="entry name" value="Toprim_2"/>
    <property type="match status" value="1"/>
</dbReference>
<dbReference type="InterPro" id="IPR034151">
    <property type="entry name" value="TOPRIM_DnaG_bac"/>
</dbReference>
<protein>
    <submittedName>
        <fullName evidence="1">DNA primase</fullName>
    </submittedName>
</protein>
<accession>A0A6J7WKA4</accession>
<dbReference type="Gene3D" id="3.40.1360.10">
    <property type="match status" value="1"/>
</dbReference>
<dbReference type="EMBL" id="LR798243">
    <property type="protein sequence ID" value="CAB5214672.1"/>
    <property type="molecule type" value="Genomic_DNA"/>
</dbReference>
<dbReference type="SUPFAM" id="SSF56731">
    <property type="entry name" value="DNA primase core"/>
    <property type="match status" value="1"/>
</dbReference>
<name>A0A6J7WKA4_9CAUD</name>